<dbReference type="Pfam" id="PF06658">
    <property type="entry name" value="DUF1168"/>
    <property type="match status" value="1"/>
</dbReference>
<dbReference type="GO" id="GO:0005730">
    <property type="term" value="C:nucleolus"/>
    <property type="evidence" value="ECO:0007669"/>
    <property type="project" value="TreeGrafter"/>
</dbReference>
<dbReference type="AlphaFoldDB" id="A0A914WUG7"/>
<dbReference type="GO" id="GO:0004860">
    <property type="term" value="F:protein kinase inhibitor activity"/>
    <property type="evidence" value="ECO:0007669"/>
    <property type="project" value="TreeGrafter"/>
</dbReference>
<dbReference type="Proteomes" id="UP000887566">
    <property type="component" value="Unplaced"/>
</dbReference>
<dbReference type="WBParaSite" id="PSAMB.scaffold5186size12396.g26076.t1">
    <property type="protein sequence ID" value="PSAMB.scaffold5186size12396.g26076.t1"/>
    <property type="gene ID" value="PSAMB.scaffold5186size12396.g26076"/>
</dbReference>
<protein>
    <submittedName>
        <fullName evidence="3">PRKR-interacting protein 1</fullName>
    </submittedName>
</protein>
<name>A0A914WUG7_9BILA</name>
<organism evidence="2 3">
    <name type="scientific">Plectus sambesii</name>
    <dbReference type="NCBI Taxonomy" id="2011161"/>
    <lineage>
        <taxon>Eukaryota</taxon>
        <taxon>Metazoa</taxon>
        <taxon>Ecdysozoa</taxon>
        <taxon>Nematoda</taxon>
        <taxon>Chromadorea</taxon>
        <taxon>Plectida</taxon>
        <taxon>Plectina</taxon>
        <taxon>Plectoidea</taxon>
        <taxon>Plectidae</taxon>
        <taxon>Plectus</taxon>
    </lineage>
</organism>
<dbReference type="GO" id="GO:0019901">
    <property type="term" value="F:protein kinase binding"/>
    <property type="evidence" value="ECO:0007669"/>
    <property type="project" value="TreeGrafter"/>
</dbReference>
<keyword evidence="2" id="KW-1185">Reference proteome</keyword>
<proteinExistence type="predicted"/>
<feature type="compositionally biased region" description="Acidic residues" evidence="1">
    <location>
        <begin position="145"/>
        <end position="156"/>
    </location>
</feature>
<reference evidence="3" key="1">
    <citation type="submission" date="2022-11" db="UniProtKB">
        <authorList>
            <consortium name="WormBaseParasite"/>
        </authorList>
    </citation>
    <scope>IDENTIFICATION</scope>
</reference>
<dbReference type="PANTHER" id="PTHR13507:SF0">
    <property type="entry name" value="PRKR-INTERACTING PROTEIN 1"/>
    <property type="match status" value="1"/>
</dbReference>
<dbReference type="InterPro" id="IPR009548">
    <property type="entry name" value="Prkrip1"/>
</dbReference>
<feature type="compositionally biased region" description="Basic residues" evidence="1">
    <location>
        <begin position="117"/>
        <end position="138"/>
    </location>
</feature>
<accession>A0A914WUG7</accession>
<dbReference type="GO" id="GO:0003725">
    <property type="term" value="F:double-stranded RNA binding"/>
    <property type="evidence" value="ECO:0007669"/>
    <property type="project" value="InterPro"/>
</dbReference>
<feature type="region of interest" description="Disordered" evidence="1">
    <location>
        <begin position="43"/>
        <end position="180"/>
    </location>
</feature>
<evidence type="ECO:0000313" key="3">
    <source>
        <dbReference type="WBParaSite" id="PSAMB.scaffold5186size12396.g26076.t1"/>
    </source>
</evidence>
<evidence type="ECO:0000313" key="2">
    <source>
        <dbReference type="Proteomes" id="UP000887566"/>
    </source>
</evidence>
<sequence length="180" mass="20780">MPRTQADKEREDERRAKTTYDLFRVRLEKLERNIEKPVLIPERPIEKGPAPPPDFVRNVVGSSAAAGSADFHIFRNNRKRENDRLDWLEKQDKKSKMDEEYEERISEKQRLAEERTNKKRAKRLRKKEREKQRKKSGKAKQTESSDSDESDSDSDNDGASPAPEKTSPTGDKPASKAGDK</sequence>
<dbReference type="PANTHER" id="PTHR13507">
    <property type="entry name" value="PRKR-INTERACTING PROTEIN 1"/>
    <property type="match status" value="1"/>
</dbReference>
<evidence type="ECO:0000256" key="1">
    <source>
        <dbReference type="SAM" id="MobiDB-lite"/>
    </source>
</evidence>
<feature type="compositionally biased region" description="Basic and acidic residues" evidence="1">
    <location>
        <begin position="79"/>
        <end position="116"/>
    </location>
</feature>